<evidence type="ECO:0000256" key="2">
    <source>
        <dbReference type="ARBA" id="ARBA00010838"/>
    </source>
</evidence>
<sequence length="458" mass="53076">MIDRTQGSAEPIPESILHKKQFGTDFIWGVSTAAYQVEGAYQTDGKGLSIWDVFSNKKGNTYLNQHGNTACNFYHCYQDDLQLMRALHIANFRFSIAWSRIMPGGVHPVNPKGIDFYQYLIDHCLELGIEPWVTLYHWDLPQALELKGGWTNRDVVNWFSEYVEVCIKHFGDRVKHWMVLNEPMVFTGAGHFLGIHAPGRRWMKNFIPAVHHATLCQAAGARILKEWQPKAQVGTTFSASYIEPHRNTEKDQNAAIRIDALLNRLFLEPALGLGYPVKELPFLQRIEKYMKPGDEKLLSFDFDFIGLQVYTREIVSHTWLMPFIQADLVKATKRSVPTTVMNWEVYPESIYQMLKQYARYGLKKIIVTENGAAFTDVVQGGQVHDKQRLNYLQDHIRQVLWAKQEGVPVDGYFVWTFTDNFEWAMGYHPRFGLVYVDFPTQQRIIKSSGYWYRDFLKS</sequence>
<dbReference type="GO" id="GO:0008422">
    <property type="term" value="F:beta-glucosidase activity"/>
    <property type="evidence" value="ECO:0007669"/>
    <property type="project" value="UniProtKB-EC"/>
</dbReference>
<accession>A0ABT8QZZ3</accession>
<comment type="caution">
    <text evidence="11">The sequence shown here is derived from an EMBL/GenBank/DDBJ whole genome shotgun (WGS) entry which is preliminary data.</text>
</comment>
<keyword evidence="7 10" id="KW-0326">Glycosidase</keyword>
<organism evidence="11 12">
    <name type="scientific">Rhodocytophaga aerolata</name>
    <dbReference type="NCBI Taxonomy" id="455078"/>
    <lineage>
        <taxon>Bacteria</taxon>
        <taxon>Pseudomonadati</taxon>
        <taxon>Bacteroidota</taxon>
        <taxon>Cytophagia</taxon>
        <taxon>Cytophagales</taxon>
        <taxon>Rhodocytophagaceae</taxon>
        <taxon>Rhodocytophaga</taxon>
    </lineage>
</organism>
<keyword evidence="12" id="KW-1185">Reference proteome</keyword>
<dbReference type="InterPro" id="IPR018120">
    <property type="entry name" value="Glyco_hydro_1_AS"/>
</dbReference>
<dbReference type="Pfam" id="PF00232">
    <property type="entry name" value="Glyco_hydro_1"/>
    <property type="match status" value="1"/>
</dbReference>
<evidence type="ECO:0000256" key="1">
    <source>
        <dbReference type="ARBA" id="ARBA00000448"/>
    </source>
</evidence>
<dbReference type="Gene3D" id="3.20.20.80">
    <property type="entry name" value="Glycosidases"/>
    <property type="match status" value="1"/>
</dbReference>
<keyword evidence="6" id="KW-0119">Carbohydrate metabolism</keyword>
<dbReference type="InterPro" id="IPR017853">
    <property type="entry name" value="GH"/>
</dbReference>
<proteinExistence type="inferred from homology"/>
<evidence type="ECO:0000256" key="8">
    <source>
        <dbReference type="ARBA" id="ARBA00023326"/>
    </source>
</evidence>
<evidence type="ECO:0000256" key="5">
    <source>
        <dbReference type="ARBA" id="ARBA00023001"/>
    </source>
</evidence>
<protein>
    <recommendedName>
        <fullName evidence="3 10">Beta-glucosidase</fullName>
        <ecNumber evidence="3 10">3.2.1.21</ecNumber>
    </recommendedName>
</protein>
<comment type="similarity">
    <text evidence="2 10">Belongs to the glycosyl hydrolase 1 family.</text>
</comment>
<dbReference type="PROSITE" id="PS00572">
    <property type="entry name" value="GLYCOSYL_HYDROL_F1_1"/>
    <property type="match status" value="1"/>
</dbReference>
<evidence type="ECO:0000256" key="7">
    <source>
        <dbReference type="ARBA" id="ARBA00023295"/>
    </source>
</evidence>
<dbReference type="PANTHER" id="PTHR10353">
    <property type="entry name" value="GLYCOSYL HYDROLASE"/>
    <property type="match status" value="1"/>
</dbReference>
<reference evidence="11" key="1">
    <citation type="submission" date="2023-07" db="EMBL/GenBank/DDBJ databases">
        <title>The genome sequence of Rhodocytophaga aerolata KACC 12507.</title>
        <authorList>
            <person name="Zhang X."/>
        </authorList>
    </citation>
    <scope>NUCLEOTIDE SEQUENCE</scope>
    <source>
        <strain evidence="11">KACC 12507</strain>
    </source>
</reference>
<dbReference type="PROSITE" id="PS00653">
    <property type="entry name" value="GLYCOSYL_HYDROL_F1_2"/>
    <property type="match status" value="1"/>
</dbReference>
<dbReference type="NCBIfam" id="TIGR03356">
    <property type="entry name" value="BGL"/>
    <property type="match status" value="1"/>
</dbReference>
<dbReference type="SUPFAM" id="SSF51445">
    <property type="entry name" value="(Trans)glycosidases"/>
    <property type="match status" value="1"/>
</dbReference>
<gene>
    <name evidence="11" type="ORF">Q0590_00555</name>
</gene>
<dbReference type="Proteomes" id="UP001168528">
    <property type="component" value="Unassembled WGS sequence"/>
</dbReference>
<dbReference type="InterPro" id="IPR017736">
    <property type="entry name" value="Glyco_hydro_1_beta-glucosidase"/>
</dbReference>
<dbReference type="EC" id="3.2.1.21" evidence="3 10"/>
<keyword evidence="8" id="KW-0624">Polysaccharide degradation</keyword>
<evidence type="ECO:0000256" key="4">
    <source>
        <dbReference type="ARBA" id="ARBA00022801"/>
    </source>
</evidence>
<dbReference type="InterPro" id="IPR033132">
    <property type="entry name" value="GH_1_N_CS"/>
</dbReference>
<keyword evidence="4 10" id="KW-0378">Hydrolase</keyword>
<feature type="active site" description="Nucleophile" evidence="9">
    <location>
        <position position="369"/>
    </location>
</feature>
<dbReference type="EMBL" id="JAUKPO010000001">
    <property type="protein sequence ID" value="MDO1444714.1"/>
    <property type="molecule type" value="Genomic_DNA"/>
</dbReference>
<keyword evidence="5" id="KW-0136">Cellulose degradation</keyword>
<dbReference type="RefSeq" id="WP_302035517.1">
    <property type="nucleotide sequence ID" value="NZ_JAUKPO010000001.1"/>
</dbReference>
<evidence type="ECO:0000256" key="10">
    <source>
        <dbReference type="RuleBase" id="RU361175"/>
    </source>
</evidence>
<comment type="catalytic activity">
    <reaction evidence="1 10">
        <text>Hydrolysis of terminal, non-reducing beta-D-glucosyl residues with release of beta-D-glucose.</text>
        <dbReference type="EC" id="3.2.1.21"/>
    </reaction>
</comment>
<evidence type="ECO:0000256" key="9">
    <source>
        <dbReference type="PROSITE-ProRule" id="PRU10055"/>
    </source>
</evidence>
<dbReference type="PRINTS" id="PR00131">
    <property type="entry name" value="GLHYDRLASE1"/>
</dbReference>
<evidence type="ECO:0000256" key="3">
    <source>
        <dbReference type="ARBA" id="ARBA00012744"/>
    </source>
</evidence>
<evidence type="ECO:0000256" key="6">
    <source>
        <dbReference type="ARBA" id="ARBA00023277"/>
    </source>
</evidence>
<evidence type="ECO:0000313" key="11">
    <source>
        <dbReference type="EMBL" id="MDO1444714.1"/>
    </source>
</evidence>
<name>A0ABT8QZZ3_9BACT</name>
<dbReference type="PANTHER" id="PTHR10353:SF36">
    <property type="entry name" value="LP05116P"/>
    <property type="match status" value="1"/>
</dbReference>
<dbReference type="InterPro" id="IPR001360">
    <property type="entry name" value="Glyco_hydro_1"/>
</dbReference>
<evidence type="ECO:0000313" key="12">
    <source>
        <dbReference type="Proteomes" id="UP001168528"/>
    </source>
</evidence>